<dbReference type="EMBL" id="JABWRJ010000015">
    <property type="protein sequence ID" value="MBC3446696.1"/>
    <property type="molecule type" value="Genomic_DNA"/>
</dbReference>
<sequence>MKTQHDDEAKKRLAELEGYQKKGDRLKALTGTSDGKFSGDKGFRGRLEYATDQLRSTGDTLPLFVIAQQDFEDAGDFRGLLGAAFYIVGTEQEPRVVNAFLVVKNGAHIDTTPTITEIEVVGNELKFKFAFTVRVDTGSGHELTVDGNMRLQLPNR</sequence>
<reference evidence="1" key="1">
    <citation type="journal article" date="2020" name="Microorganisms">
        <title>Reliable Identification of Environmental Pseudomonas Isolates Using the rpoD Gene.</title>
        <authorList>
            <consortium name="The Broad Institute Genome Sequencing Platform"/>
            <person name="Girard L."/>
            <person name="Lood C."/>
            <person name="Rokni-Zadeh H."/>
            <person name="van Noort V."/>
            <person name="Lavigne R."/>
            <person name="De Mot R."/>
        </authorList>
    </citation>
    <scope>NUCLEOTIDE SEQUENCE</scope>
    <source>
        <strain evidence="1">BW13M1</strain>
    </source>
</reference>
<proteinExistence type="predicted"/>
<protein>
    <submittedName>
        <fullName evidence="1">Uncharacterized protein</fullName>
    </submittedName>
</protein>
<dbReference type="RefSeq" id="WP_186733503.1">
    <property type="nucleotide sequence ID" value="NZ_JABWRJ020000003.1"/>
</dbReference>
<dbReference type="AlphaFoldDB" id="A0A923G8J2"/>
<comment type="caution">
    <text evidence="1">The sequence shown here is derived from an EMBL/GenBank/DDBJ whole genome shotgun (WGS) entry which is preliminary data.</text>
</comment>
<organism evidence="1">
    <name type="scientific">Pseudomonas peradeniyensis</name>
    <dbReference type="NCBI Taxonomy" id="2745488"/>
    <lineage>
        <taxon>Bacteria</taxon>
        <taxon>Pseudomonadati</taxon>
        <taxon>Pseudomonadota</taxon>
        <taxon>Gammaproteobacteria</taxon>
        <taxon>Pseudomonadales</taxon>
        <taxon>Pseudomonadaceae</taxon>
        <taxon>Pseudomonas</taxon>
    </lineage>
</organism>
<reference evidence="1" key="2">
    <citation type="submission" date="2020-07" db="EMBL/GenBank/DDBJ databases">
        <authorList>
            <person name="Lood C."/>
            <person name="Girard L."/>
        </authorList>
    </citation>
    <scope>NUCLEOTIDE SEQUENCE</scope>
    <source>
        <strain evidence="1">BW13M1</strain>
    </source>
</reference>
<name>A0A923G8J2_9PSED</name>
<gene>
    <name evidence="1" type="ORF">HU751_12985</name>
</gene>
<evidence type="ECO:0000313" key="1">
    <source>
        <dbReference type="EMBL" id="MBC3446696.1"/>
    </source>
</evidence>
<accession>A0A923G8J2</accession>